<feature type="compositionally biased region" description="Polar residues" evidence="2">
    <location>
        <begin position="292"/>
        <end position="301"/>
    </location>
</feature>
<dbReference type="Proteomes" id="UP001190926">
    <property type="component" value="Unassembled WGS sequence"/>
</dbReference>
<reference evidence="3 4" key="1">
    <citation type="journal article" date="2021" name="Nat. Commun.">
        <title>Incipient diploidization of the medicinal plant Perilla within 10,000 years.</title>
        <authorList>
            <person name="Zhang Y."/>
            <person name="Shen Q."/>
            <person name="Leng L."/>
            <person name="Zhang D."/>
            <person name="Chen S."/>
            <person name="Shi Y."/>
            <person name="Ning Z."/>
            <person name="Chen S."/>
        </authorList>
    </citation>
    <scope>NUCLEOTIDE SEQUENCE [LARGE SCALE GENOMIC DNA]</scope>
    <source>
        <strain evidence="4">cv. PC099</strain>
    </source>
</reference>
<feature type="compositionally biased region" description="Low complexity" evidence="2">
    <location>
        <begin position="323"/>
        <end position="343"/>
    </location>
</feature>
<feature type="region of interest" description="Disordered" evidence="2">
    <location>
        <begin position="1"/>
        <end position="126"/>
    </location>
</feature>
<feature type="compositionally biased region" description="Basic and acidic residues" evidence="2">
    <location>
        <begin position="146"/>
        <end position="161"/>
    </location>
</feature>
<feature type="region of interest" description="Disordered" evidence="2">
    <location>
        <begin position="144"/>
        <end position="269"/>
    </location>
</feature>
<dbReference type="PANTHER" id="PTHR31807">
    <property type="entry name" value="AUGMIN FAMILY MEMBER"/>
    <property type="match status" value="1"/>
</dbReference>
<sequence>MDVCESEKAVGKQSTTVSLRPPLVSADKNGTTRRSRTRQVSSRYMSPTPSAASVPKRCPSPNPRRPPATSTVSLPKRAISAERKRPSTPSSPPSPSPSTPIKDIAAAMLLTPRKTPINKSPESLWPSTMRSLSVSFQADAFAVPIGRKEKTVSRAPSDRTLKPSSNVAHKGETPTARKPTPEKKRSPLRGKNSADQLENSKPVDSLSPRLVDQHRWPSRTSVRTSTFPNRSDVTEKVNKTSSLSHSRIVTPPLRRSSLDGTSKPVQKSVSDFLIPTSHVESEKEMFCGSSFHDGSQKVQRPSSSSSSERTSLMNAAARTHSLPIPRSRPSSPSVSRGISPSRGKIVTPSSRGTSPARVRPSSPSRQPQDTTSVLSFIADIKKSKKAANDIEDVHQLRLLYNRHLQWRYAIARTYAAMHSQKAKAEKMLYNIWRIILDLSDSVRKKRSSLQQLKLKLNLYSVLVNQAGCLDEWASIERDHTNSLTWAIQDLQASTLRIPVTEGTRVDMKSVKGAVCSAVHVMKAMASSLGSILPQVEGTNSLVLELADVAARERAMLNECESLFGSIAALQVEEHSLRTHLLQMETSLEG</sequence>
<proteinExistence type="inferred from homology"/>
<dbReference type="GO" id="GO:0008017">
    <property type="term" value="F:microtubule binding"/>
    <property type="evidence" value="ECO:0007669"/>
    <property type="project" value="TreeGrafter"/>
</dbReference>
<name>A0AAD4JLD2_PERFH</name>
<feature type="compositionally biased region" description="Polar residues" evidence="2">
    <location>
        <begin position="258"/>
        <end position="269"/>
    </location>
</feature>
<dbReference type="Pfam" id="PF04484">
    <property type="entry name" value="QWRF"/>
    <property type="match status" value="1"/>
</dbReference>
<dbReference type="PANTHER" id="PTHR31807:SF37">
    <property type="entry name" value="HAUS AUGMIN-LIKE COMPLEX SUBUNIT 8"/>
    <property type="match status" value="1"/>
</dbReference>
<dbReference type="GO" id="GO:0005880">
    <property type="term" value="C:nuclear microtubule"/>
    <property type="evidence" value="ECO:0007669"/>
    <property type="project" value="TreeGrafter"/>
</dbReference>
<protein>
    <recommendedName>
        <fullName evidence="5">AUGMIN subunit 8</fullName>
    </recommendedName>
</protein>
<dbReference type="InterPro" id="IPR007573">
    <property type="entry name" value="QWRF"/>
</dbReference>
<evidence type="ECO:0000256" key="2">
    <source>
        <dbReference type="SAM" id="MobiDB-lite"/>
    </source>
</evidence>
<feature type="compositionally biased region" description="Low complexity" evidence="2">
    <location>
        <begin position="354"/>
        <end position="367"/>
    </location>
</feature>
<dbReference type="EMBL" id="SDAM02000029">
    <property type="protein sequence ID" value="KAH6835934.1"/>
    <property type="molecule type" value="Genomic_DNA"/>
</dbReference>
<feature type="compositionally biased region" description="Basic and acidic residues" evidence="2">
    <location>
        <begin position="1"/>
        <end position="10"/>
    </location>
</feature>
<dbReference type="GO" id="GO:0005737">
    <property type="term" value="C:cytoplasm"/>
    <property type="evidence" value="ECO:0007669"/>
    <property type="project" value="TreeGrafter"/>
</dbReference>
<feature type="region of interest" description="Disordered" evidence="2">
    <location>
        <begin position="288"/>
        <end position="370"/>
    </location>
</feature>
<evidence type="ECO:0000256" key="1">
    <source>
        <dbReference type="ARBA" id="ARBA00010016"/>
    </source>
</evidence>
<feature type="compositionally biased region" description="Pro residues" evidence="2">
    <location>
        <begin position="89"/>
        <end position="98"/>
    </location>
</feature>
<keyword evidence="4" id="KW-1185">Reference proteome</keyword>
<organism evidence="3 4">
    <name type="scientific">Perilla frutescens var. hirtella</name>
    <name type="common">Perilla citriodora</name>
    <name type="synonym">Perilla setoyensis</name>
    <dbReference type="NCBI Taxonomy" id="608512"/>
    <lineage>
        <taxon>Eukaryota</taxon>
        <taxon>Viridiplantae</taxon>
        <taxon>Streptophyta</taxon>
        <taxon>Embryophyta</taxon>
        <taxon>Tracheophyta</taxon>
        <taxon>Spermatophyta</taxon>
        <taxon>Magnoliopsida</taxon>
        <taxon>eudicotyledons</taxon>
        <taxon>Gunneridae</taxon>
        <taxon>Pentapetalae</taxon>
        <taxon>asterids</taxon>
        <taxon>lamiids</taxon>
        <taxon>Lamiales</taxon>
        <taxon>Lamiaceae</taxon>
        <taxon>Nepetoideae</taxon>
        <taxon>Elsholtzieae</taxon>
        <taxon>Perilla</taxon>
    </lineage>
</organism>
<evidence type="ECO:0000313" key="4">
    <source>
        <dbReference type="Proteomes" id="UP001190926"/>
    </source>
</evidence>
<comment type="similarity">
    <text evidence="1">Belongs to the QWRF family.</text>
</comment>
<dbReference type="AlphaFoldDB" id="A0AAD4JLD2"/>
<feature type="compositionally biased region" description="Polar residues" evidence="2">
    <location>
        <begin position="218"/>
        <end position="231"/>
    </location>
</feature>
<gene>
    <name evidence="3" type="ORF">C2S53_002717</name>
</gene>
<comment type="caution">
    <text evidence="3">The sequence shown here is derived from an EMBL/GenBank/DDBJ whole genome shotgun (WGS) entry which is preliminary data.</text>
</comment>
<dbReference type="GO" id="GO:0051225">
    <property type="term" value="P:spindle assembly"/>
    <property type="evidence" value="ECO:0007669"/>
    <property type="project" value="TreeGrafter"/>
</dbReference>
<feature type="compositionally biased region" description="Polar residues" evidence="2">
    <location>
        <begin position="117"/>
        <end position="126"/>
    </location>
</feature>
<accession>A0AAD4JLD2</accession>
<evidence type="ECO:0000313" key="3">
    <source>
        <dbReference type="EMBL" id="KAH6835934.1"/>
    </source>
</evidence>
<evidence type="ECO:0008006" key="5">
    <source>
        <dbReference type="Google" id="ProtNLM"/>
    </source>
</evidence>